<dbReference type="InterPro" id="IPR001810">
    <property type="entry name" value="F-box_dom"/>
</dbReference>
<gene>
    <name evidence="2" type="ORF">KVT40_004920</name>
</gene>
<dbReference type="AlphaFoldDB" id="A0A8K0PGD5"/>
<dbReference type="InterPro" id="IPR036047">
    <property type="entry name" value="F-box-like_dom_sf"/>
</dbReference>
<dbReference type="Pfam" id="PF00646">
    <property type="entry name" value="F-box"/>
    <property type="match status" value="1"/>
</dbReference>
<reference evidence="2" key="1">
    <citation type="submission" date="2021-07" db="EMBL/GenBank/DDBJ databases">
        <title>Elsinoe batatas strain:CRI-CJ2 Genome sequencing and assembly.</title>
        <authorList>
            <person name="Huang L."/>
        </authorList>
    </citation>
    <scope>NUCLEOTIDE SEQUENCE</scope>
    <source>
        <strain evidence="2">CRI-CJ2</strain>
    </source>
</reference>
<accession>A0A8K0PGD5</accession>
<evidence type="ECO:0000313" key="2">
    <source>
        <dbReference type="EMBL" id="KAG8627437.1"/>
    </source>
</evidence>
<name>A0A8K0PGD5_9PEZI</name>
<dbReference type="SUPFAM" id="SSF81383">
    <property type="entry name" value="F-box domain"/>
    <property type="match status" value="1"/>
</dbReference>
<dbReference type="Proteomes" id="UP000809789">
    <property type="component" value="Unassembled WGS sequence"/>
</dbReference>
<comment type="caution">
    <text evidence="2">The sequence shown here is derived from an EMBL/GenBank/DDBJ whole genome shotgun (WGS) entry which is preliminary data.</text>
</comment>
<dbReference type="OrthoDB" id="3643498at2759"/>
<proteinExistence type="predicted"/>
<keyword evidence="3" id="KW-1185">Reference proteome</keyword>
<dbReference type="EMBL" id="JAESVG020000005">
    <property type="protein sequence ID" value="KAG8627437.1"/>
    <property type="molecule type" value="Genomic_DNA"/>
</dbReference>
<dbReference type="Gene3D" id="1.20.1280.50">
    <property type="match status" value="1"/>
</dbReference>
<evidence type="ECO:0000313" key="3">
    <source>
        <dbReference type="Proteomes" id="UP000809789"/>
    </source>
</evidence>
<feature type="domain" description="F-box" evidence="1">
    <location>
        <begin position="20"/>
        <end position="51"/>
    </location>
</feature>
<protein>
    <recommendedName>
        <fullName evidence="1">F-box domain-containing protein</fullName>
    </recommendedName>
</protein>
<organism evidence="2 3">
    <name type="scientific">Elsinoe batatas</name>
    <dbReference type="NCBI Taxonomy" id="2601811"/>
    <lineage>
        <taxon>Eukaryota</taxon>
        <taxon>Fungi</taxon>
        <taxon>Dikarya</taxon>
        <taxon>Ascomycota</taxon>
        <taxon>Pezizomycotina</taxon>
        <taxon>Dothideomycetes</taxon>
        <taxon>Dothideomycetidae</taxon>
        <taxon>Myriangiales</taxon>
        <taxon>Elsinoaceae</taxon>
        <taxon>Elsinoe</taxon>
    </lineage>
</organism>
<evidence type="ECO:0000259" key="1">
    <source>
        <dbReference type="Pfam" id="PF00646"/>
    </source>
</evidence>
<sequence length="281" mass="32484">MMADVMTSAVAATFFANPYLIENVLYLLPMQDLLRCMRVSSDWKRLIDSSARLQRNLFMRPSALPPIPLFVHDTENEDISELYASACYASPVHPPETLDETKPKFGYLTNPLLIDQDYTTCPRLRVKHDKPKTFRELTLTGGDERFLAMLREAPSQPSWTNMYITQPPTNLMKFLFVRANRERRFANKEVVLVNYEGPLTWGHVAKWTNNMMRAPSGMTDLFEAEEREEDFDDEGCRMWCEFTLIPQDKDIFFLYDRGHPGEGEACGGCERRIRSVYANVV</sequence>